<dbReference type="EMBL" id="KV454017">
    <property type="protein sequence ID" value="ODV93868.1"/>
    <property type="molecule type" value="Genomic_DNA"/>
</dbReference>
<dbReference type="Proteomes" id="UP000094236">
    <property type="component" value="Unassembled WGS sequence"/>
</dbReference>
<sequence length="143" mass="17098">MIETIGKEQDFNNLKIVYLVPCGCCLDKKLIDELIKVENKKFKNNNNKEEEEINEFFGKKFLCPNCNNETLIRDVIQINPTNDNELKLLETRLQILKKLGLYHNLTKFKKKLKRKKRKENKLMKMSKMEMMEKIIAYLRSKKN</sequence>
<evidence type="ECO:0000313" key="1">
    <source>
        <dbReference type="EMBL" id="ODV93868.1"/>
    </source>
</evidence>
<feature type="non-terminal residue" evidence="1">
    <location>
        <position position="143"/>
    </location>
</feature>
<proteinExistence type="predicted"/>
<dbReference type="AlphaFoldDB" id="A0A1E4TQB5"/>
<keyword evidence="2" id="KW-1185">Reference proteome</keyword>
<dbReference type="OrthoDB" id="247013at2759"/>
<accession>A0A1E4TQB5</accession>
<gene>
    <name evidence="1" type="ORF">PACTADRAFT_51618</name>
</gene>
<dbReference type="Pfam" id="PF04641">
    <property type="entry name" value="Rtf2"/>
    <property type="match status" value="1"/>
</dbReference>
<evidence type="ECO:0000313" key="2">
    <source>
        <dbReference type="Proteomes" id="UP000094236"/>
    </source>
</evidence>
<protein>
    <submittedName>
        <fullName evidence="1">Uncharacterized protein</fullName>
    </submittedName>
</protein>
<organism evidence="1 2">
    <name type="scientific">Pachysolen tannophilus NRRL Y-2460</name>
    <dbReference type="NCBI Taxonomy" id="669874"/>
    <lineage>
        <taxon>Eukaryota</taxon>
        <taxon>Fungi</taxon>
        <taxon>Dikarya</taxon>
        <taxon>Ascomycota</taxon>
        <taxon>Saccharomycotina</taxon>
        <taxon>Pichiomycetes</taxon>
        <taxon>Pachysolenaceae</taxon>
        <taxon>Pachysolen</taxon>
    </lineage>
</organism>
<name>A0A1E4TQB5_PACTA</name>
<reference evidence="2" key="1">
    <citation type="submission" date="2016-05" db="EMBL/GenBank/DDBJ databases">
        <title>Comparative genomics of biotechnologically important yeasts.</title>
        <authorList>
            <consortium name="DOE Joint Genome Institute"/>
            <person name="Riley R."/>
            <person name="Haridas S."/>
            <person name="Wolfe K.H."/>
            <person name="Lopes M.R."/>
            <person name="Hittinger C.T."/>
            <person name="Goker M."/>
            <person name="Salamov A."/>
            <person name="Wisecaver J."/>
            <person name="Long T.M."/>
            <person name="Aerts A.L."/>
            <person name="Barry K."/>
            <person name="Choi C."/>
            <person name="Clum A."/>
            <person name="Coughlan A.Y."/>
            <person name="Deshpande S."/>
            <person name="Douglass A.P."/>
            <person name="Hanson S.J."/>
            <person name="Klenk H.-P."/>
            <person name="Labutti K."/>
            <person name="Lapidus A."/>
            <person name="Lindquist E."/>
            <person name="Lipzen A."/>
            <person name="Meier-Kolthoff J.P."/>
            <person name="Ohm R.A."/>
            <person name="Otillar R.P."/>
            <person name="Pangilinan J."/>
            <person name="Peng Y."/>
            <person name="Rokas A."/>
            <person name="Rosa C.A."/>
            <person name="Scheuner C."/>
            <person name="Sibirny A.A."/>
            <person name="Slot J.C."/>
            <person name="Stielow J.B."/>
            <person name="Sun H."/>
            <person name="Kurtzman C.P."/>
            <person name="Blackwell M."/>
            <person name="Grigoriev I.V."/>
            <person name="Jeffries T.W."/>
        </authorList>
    </citation>
    <scope>NUCLEOTIDE SEQUENCE [LARGE SCALE GENOMIC DNA]</scope>
    <source>
        <strain evidence="2">NRRL Y-2460</strain>
    </source>
</reference>